<feature type="compositionally biased region" description="Low complexity" evidence="6">
    <location>
        <begin position="181"/>
        <end position="195"/>
    </location>
</feature>
<dbReference type="AlphaFoldDB" id="A0A7E5VIM3"/>
<dbReference type="GeneID" id="113494112"/>
<dbReference type="PANTHER" id="PTHR46600">
    <property type="entry name" value="THAP DOMAIN-CONTAINING"/>
    <property type="match status" value="1"/>
</dbReference>
<evidence type="ECO:0000313" key="9">
    <source>
        <dbReference type="RefSeq" id="XP_026728104.1"/>
    </source>
</evidence>
<accession>A0A7E5VIM3</accession>
<protein>
    <submittedName>
        <fullName evidence="9">Uncharacterized protein LOC113494112</fullName>
    </submittedName>
</protein>
<feature type="domain" description="THAP-type" evidence="7">
    <location>
        <begin position="28"/>
        <end position="110"/>
    </location>
</feature>
<dbReference type="PROSITE" id="PS50950">
    <property type="entry name" value="ZF_THAP"/>
    <property type="match status" value="1"/>
</dbReference>
<dbReference type="OrthoDB" id="8948150at2759"/>
<evidence type="ECO:0000259" key="7">
    <source>
        <dbReference type="PROSITE" id="PS50950"/>
    </source>
</evidence>
<keyword evidence="3" id="KW-0862">Zinc</keyword>
<dbReference type="InParanoid" id="A0A7E5VIM3"/>
<dbReference type="SUPFAM" id="SSF57716">
    <property type="entry name" value="Glucocorticoid receptor-like (DNA-binding domain)"/>
    <property type="match status" value="1"/>
</dbReference>
<evidence type="ECO:0000313" key="8">
    <source>
        <dbReference type="Proteomes" id="UP000322000"/>
    </source>
</evidence>
<feature type="compositionally biased region" description="Low complexity" evidence="6">
    <location>
        <begin position="158"/>
        <end position="173"/>
    </location>
</feature>
<gene>
    <name evidence="9" type="primary">LOC113494112</name>
</gene>
<dbReference type="PANTHER" id="PTHR46600:SF11">
    <property type="entry name" value="THAP DOMAIN-CONTAINING PROTEIN 10"/>
    <property type="match status" value="1"/>
</dbReference>
<proteinExistence type="predicted"/>
<keyword evidence="2 5" id="KW-0863">Zinc-finger</keyword>
<dbReference type="RefSeq" id="XP_026728104.1">
    <property type="nucleotide sequence ID" value="XM_026872303.1"/>
</dbReference>
<name>A0A7E5VIM3_TRINI</name>
<dbReference type="KEGG" id="tnl:113494112"/>
<feature type="compositionally biased region" description="Pro residues" evidence="6">
    <location>
        <begin position="144"/>
        <end position="156"/>
    </location>
</feature>
<organism evidence="8 9">
    <name type="scientific">Trichoplusia ni</name>
    <name type="common">Cabbage looper</name>
    <dbReference type="NCBI Taxonomy" id="7111"/>
    <lineage>
        <taxon>Eukaryota</taxon>
        <taxon>Metazoa</taxon>
        <taxon>Ecdysozoa</taxon>
        <taxon>Arthropoda</taxon>
        <taxon>Hexapoda</taxon>
        <taxon>Insecta</taxon>
        <taxon>Pterygota</taxon>
        <taxon>Neoptera</taxon>
        <taxon>Endopterygota</taxon>
        <taxon>Lepidoptera</taxon>
        <taxon>Glossata</taxon>
        <taxon>Ditrysia</taxon>
        <taxon>Noctuoidea</taxon>
        <taxon>Noctuidae</taxon>
        <taxon>Plusiinae</taxon>
        <taxon>Trichoplusia</taxon>
    </lineage>
</organism>
<dbReference type="SMART" id="SM00980">
    <property type="entry name" value="THAP"/>
    <property type="match status" value="1"/>
</dbReference>
<feature type="compositionally biased region" description="Basic residues" evidence="6">
    <location>
        <begin position="203"/>
        <end position="215"/>
    </location>
</feature>
<keyword evidence="1" id="KW-0479">Metal-binding</keyword>
<evidence type="ECO:0000256" key="6">
    <source>
        <dbReference type="SAM" id="MobiDB-lite"/>
    </source>
</evidence>
<evidence type="ECO:0000256" key="5">
    <source>
        <dbReference type="PROSITE-ProRule" id="PRU00309"/>
    </source>
</evidence>
<evidence type="ECO:0000256" key="1">
    <source>
        <dbReference type="ARBA" id="ARBA00022723"/>
    </source>
</evidence>
<reference evidence="9" key="1">
    <citation type="submission" date="2025-08" db="UniProtKB">
        <authorList>
            <consortium name="RefSeq"/>
        </authorList>
    </citation>
    <scope>IDENTIFICATION</scope>
</reference>
<keyword evidence="4 5" id="KW-0238">DNA-binding</keyword>
<feature type="region of interest" description="Disordered" evidence="6">
    <location>
        <begin position="1"/>
        <end position="21"/>
    </location>
</feature>
<dbReference type="GO" id="GO:0043565">
    <property type="term" value="F:sequence-specific DNA binding"/>
    <property type="evidence" value="ECO:0007669"/>
    <property type="project" value="InterPro"/>
</dbReference>
<evidence type="ECO:0000256" key="3">
    <source>
        <dbReference type="ARBA" id="ARBA00022833"/>
    </source>
</evidence>
<keyword evidence="8" id="KW-1185">Reference proteome</keyword>
<dbReference type="Gene3D" id="6.20.210.20">
    <property type="entry name" value="THAP domain"/>
    <property type="match status" value="1"/>
</dbReference>
<feature type="region of interest" description="Disordered" evidence="6">
    <location>
        <begin position="126"/>
        <end position="222"/>
    </location>
</feature>
<dbReference type="InterPro" id="IPR026516">
    <property type="entry name" value="THAP1/10"/>
</dbReference>
<dbReference type="SMART" id="SM00692">
    <property type="entry name" value="DM3"/>
    <property type="match status" value="1"/>
</dbReference>
<dbReference type="InterPro" id="IPR038441">
    <property type="entry name" value="THAP_Znf_sf"/>
</dbReference>
<dbReference type="Pfam" id="PF05485">
    <property type="entry name" value="THAP"/>
    <property type="match status" value="1"/>
</dbReference>
<evidence type="ECO:0000256" key="4">
    <source>
        <dbReference type="ARBA" id="ARBA00023125"/>
    </source>
</evidence>
<dbReference type="GO" id="GO:0008270">
    <property type="term" value="F:zinc ion binding"/>
    <property type="evidence" value="ECO:0007669"/>
    <property type="project" value="UniProtKB-KW"/>
</dbReference>
<sequence length="222" mass="24821">MQSTGSTRVAERNRTNRHCHVRSDTSKMSGIQCSIKNCENSTNRNKEMRFFDFPKESPRCRLWIRASGRTELLNESMKNLKKKHIVCEIHFKKSDIVDGSLIPTAIPTLNLFLDEDESQPPVRRQAILLPTPGPPRIPIRSSTPPLPRSQPIPKPKAIPSTPRPGTRGRPIPIGRHRPSTAEPVRGAGPAAAADPPQGPSLRSSRKRPMPPRTYRKNTLANK</sequence>
<dbReference type="Proteomes" id="UP000322000">
    <property type="component" value="Chromosome 1"/>
</dbReference>
<dbReference type="InterPro" id="IPR006612">
    <property type="entry name" value="THAP_Znf"/>
</dbReference>
<evidence type="ECO:0000256" key="2">
    <source>
        <dbReference type="ARBA" id="ARBA00022771"/>
    </source>
</evidence>